<evidence type="ECO:0000256" key="4">
    <source>
        <dbReference type="PROSITE-ProRule" id="PRU00042"/>
    </source>
</evidence>
<evidence type="ECO:0000313" key="9">
    <source>
        <dbReference type="EMBL" id="VUC24139.1"/>
    </source>
</evidence>
<evidence type="ECO:0000313" key="10">
    <source>
        <dbReference type="Proteomes" id="UP000766486"/>
    </source>
</evidence>
<dbReference type="InterPro" id="IPR008422">
    <property type="entry name" value="KN_HD"/>
</dbReference>
<evidence type="ECO:0000256" key="6">
    <source>
        <dbReference type="SAM" id="MobiDB-lite"/>
    </source>
</evidence>
<dbReference type="SMART" id="SM00389">
    <property type="entry name" value="HOX"/>
    <property type="match status" value="1"/>
</dbReference>
<keyword evidence="4" id="KW-0863">Zinc-finger</keyword>
<evidence type="ECO:0000259" key="8">
    <source>
        <dbReference type="PROSITE" id="PS50157"/>
    </source>
</evidence>
<dbReference type="SUPFAM" id="SSF46689">
    <property type="entry name" value="Homeodomain-like"/>
    <property type="match status" value="1"/>
</dbReference>
<dbReference type="InterPro" id="IPR009057">
    <property type="entry name" value="Homeodomain-like_sf"/>
</dbReference>
<dbReference type="SMART" id="SM00355">
    <property type="entry name" value="ZnF_C2H2"/>
    <property type="match status" value="3"/>
</dbReference>
<dbReference type="Pfam" id="PF05920">
    <property type="entry name" value="Homeobox_KN"/>
    <property type="match status" value="1"/>
</dbReference>
<evidence type="ECO:0000256" key="3">
    <source>
        <dbReference type="ARBA" id="ARBA00023242"/>
    </source>
</evidence>
<dbReference type="CDD" id="cd00086">
    <property type="entry name" value="homeodomain"/>
    <property type="match status" value="1"/>
</dbReference>
<dbReference type="PROSITE" id="PS50157">
    <property type="entry name" value="ZINC_FINGER_C2H2_2"/>
    <property type="match status" value="1"/>
</dbReference>
<feature type="compositionally biased region" description="Basic and acidic residues" evidence="6">
    <location>
        <begin position="56"/>
        <end position="71"/>
    </location>
</feature>
<dbReference type="InterPro" id="IPR001356">
    <property type="entry name" value="HD"/>
</dbReference>
<keyword evidence="3 5" id="KW-0539">Nucleus</keyword>
<keyword evidence="10" id="KW-1185">Reference proteome</keyword>
<protein>
    <recommendedName>
        <fullName evidence="11">Homeobox domain-containing protein</fullName>
    </recommendedName>
</protein>
<feature type="domain" description="C2H2-type" evidence="8">
    <location>
        <begin position="292"/>
        <end position="320"/>
    </location>
</feature>
<accession>A0ABY6U1Z8</accession>
<evidence type="ECO:0000256" key="2">
    <source>
        <dbReference type="ARBA" id="ARBA00023155"/>
    </source>
</evidence>
<comment type="caution">
    <text evidence="9">The sequence shown here is derived from an EMBL/GenBank/DDBJ whole genome shotgun (WGS) entry which is preliminary data.</text>
</comment>
<dbReference type="PROSITE" id="PS50071">
    <property type="entry name" value="HOMEOBOX_2"/>
    <property type="match status" value="1"/>
</dbReference>
<evidence type="ECO:0000256" key="1">
    <source>
        <dbReference type="ARBA" id="ARBA00023125"/>
    </source>
</evidence>
<keyword evidence="1 5" id="KW-0238">DNA-binding</keyword>
<sequence>MTSSPARDNAGRGALTNPHLSGVSAAAASAPHASEVLLSHNGDGGLSGSLSLSRQQQEKEEQDHPHTEHQHQQQGASVMAPPKIGNRFSSEALKILRTWFAGHEHDPYPTNDEIEKLQSQTGLNQRQVTNWFANARRRSKFYHSRPSSPFLRDGDDHHSSSSAGQTPVDTPKRRAATPAPFEHMNPLQRWENSPPEHEPATAHAISRAMAALTEQPRGRSSRPRRTNSSSAVSASSSVSSRGSGSCSSAHSYNSLASLERVFKRHGRRKRKIAANRLEVGAQTTLIQAENMYQCTFCTETFKTKYDWQRHEKSLHLSLENWVCSPEGPIANRQDDGKLMCVFCGAENPDLAHLNGHNQSACLERPLEERTFHRKDHLQQHLKLVHHSAFMKWPMDQWKVVGREIGSRCGFCGILLSTWAERVDHLGDHFKRGKTMADWKGDWGFDTDVLNRIDNAMPPYLIHYERNSPLPFAATKGPADTPTSGYELIKLEIEYYMRNHFNVNGFLPEDSEIQFEGCSVILGAEAIASTPASSAPSWFSDIFMSSTEIANRARLRPTKELSESRLSRLQVNGKGNIFENCELESSLRQFIEVQAFLGHTATDSELQQEACNTLHRIEESSPNVSERFVEFMIRLIWASTGWLIPLRQRSPESLTNMPYEDLSISGNIQPGNIQPAPMDDLIPFPYDLPWDQQPTLTGSGVEFLPLDANEMALETPDNDRGFTKNPAKFPPPIRNGNNRNMQSLGFHPALATNFSGFADDPVSPVIFQRPTPRFDQDNKRIRSGTPFFLNDNNSYRRLKRELSRFVLTTMSRNNPNSHIPTDDELKYQARWILYDDDDPWNQTPVDNAEWLMEFKRDVGLISGTDSDATRLPTAVPELVIRELE</sequence>
<evidence type="ECO:0008006" key="11">
    <source>
        <dbReference type="Google" id="ProtNLM"/>
    </source>
</evidence>
<dbReference type="InterPro" id="IPR050224">
    <property type="entry name" value="TALE_homeobox"/>
</dbReference>
<feature type="compositionally biased region" description="Low complexity" evidence="6">
    <location>
        <begin position="226"/>
        <end position="250"/>
    </location>
</feature>
<keyword evidence="4" id="KW-0479">Metal-binding</keyword>
<dbReference type="Gene3D" id="1.10.10.60">
    <property type="entry name" value="Homeodomain-like"/>
    <property type="match status" value="1"/>
</dbReference>
<gene>
    <name evidence="9" type="ORF">CLO192961_LOCUS132694</name>
</gene>
<feature type="domain" description="Homeobox" evidence="7">
    <location>
        <begin position="79"/>
        <end position="142"/>
    </location>
</feature>
<feature type="compositionally biased region" description="Low complexity" evidence="6">
    <location>
        <begin position="24"/>
        <end position="41"/>
    </location>
</feature>
<keyword evidence="4" id="KW-0862">Zinc</keyword>
<dbReference type="EMBL" id="CABFNS010000715">
    <property type="protein sequence ID" value="VUC24139.1"/>
    <property type="molecule type" value="Genomic_DNA"/>
</dbReference>
<dbReference type="PROSITE" id="PS00028">
    <property type="entry name" value="ZINC_FINGER_C2H2_1"/>
    <property type="match status" value="1"/>
</dbReference>
<dbReference type="InterPro" id="IPR013087">
    <property type="entry name" value="Znf_C2H2_type"/>
</dbReference>
<reference evidence="9 10" key="1">
    <citation type="submission" date="2019-06" db="EMBL/GenBank/DDBJ databases">
        <authorList>
            <person name="Broberg M."/>
        </authorList>
    </citation>
    <scope>NUCLEOTIDE SEQUENCE [LARGE SCALE GENOMIC DNA]</scope>
</reference>
<organism evidence="9 10">
    <name type="scientific">Bionectria ochroleuca</name>
    <name type="common">Gliocladium roseum</name>
    <dbReference type="NCBI Taxonomy" id="29856"/>
    <lineage>
        <taxon>Eukaryota</taxon>
        <taxon>Fungi</taxon>
        <taxon>Dikarya</taxon>
        <taxon>Ascomycota</taxon>
        <taxon>Pezizomycotina</taxon>
        <taxon>Sordariomycetes</taxon>
        <taxon>Hypocreomycetidae</taxon>
        <taxon>Hypocreales</taxon>
        <taxon>Bionectriaceae</taxon>
        <taxon>Clonostachys</taxon>
    </lineage>
</organism>
<evidence type="ECO:0000256" key="5">
    <source>
        <dbReference type="PROSITE-ProRule" id="PRU00108"/>
    </source>
</evidence>
<feature type="region of interest" description="Disordered" evidence="6">
    <location>
        <begin position="1"/>
        <end position="84"/>
    </location>
</feature>
<evidence type="ECO:0000259" key="7">
    <source>
        <dbReference type="PROSITE" id="PS50071"/>
    </source>
</evidence>
<dbReference type="PANTHER" id="PTHR11850">
    <property type="entry name" value="HOMEOBOX PROTEIN TRANSCRIPTION FACTORS"/>
    <property type="match status" value="1"/>
</dbReference>
<dbReference type="Proteomes" id="UP000766486">
    <property type="component" value="Unassembled WGS sequence"/>
</dbReference>
<comment type="subcellular location">
    <subcellularLocation>
        <location evidence="5">Nucleus</location>
    </subcellularLocation>
</comment>
<name>A0ABY6U1Z8_BIOOC</name>
<keyword evidence="2 5" id="KW-0371">Homeobox</keyword>
<feature type="region of interest" description="Disordered" evidence="6">
    <location>
        <begin position="142"/>
        <end position="250"/>
    </location>
</feature>
<feature type="DNA-binding region" description="Homeobox" evidence="5">
    <location>
        <begin position="81"/>
        <end position="143"/>
    </location>
</feature>
<proteinExistence type="predicted"/>